<name>A0A379XVL2_SALER</name>
<reference evidence="1 2" key="1">
    <citation type="submission" date="2018-06" db="EMBL/GenBank/DDBJ databases">
        <authorList>
            <consortium name="Pathogen Informatics"/>
            <person name="Doyle S."/>
        </authorList>
    </citation>
    <scope>NUCLEOTIDE SEQUENCE [LARGE SCALE GENOMIC DNA]</scope>
    <source>
        <strain evidence="1 2">NCTC12420</strain>
    </source>
</reference>
<gene>
    <name evidence="1" type="ORF">NCTC12420_04388</name>
</gene>
<dbReference type="PROSITE" id="PS51257">
    <property type="entry name" value="PROKAR_LIPOPROTEIN"/>
    <property type="match status" value="1"/>
</dbReference>
<proteinExistence type="predicted"/>
<protein>
    <submittedName>
        <fullName evidence="1">Lipoprotein</fullName>
    </submittedName>
</protein>
<organism evidence="1 2">
    <name type="scientific">Salmonella enterica subsp. indica</name>
    <dbReference type="NCBI Taxonomy" id="59207"/>
    <lineage>
        <taxon>Bacteria</taxon>
        <taxon>Pseudomonadati</taxon>
        <taxon>Pseudomonadota</taxon>
        <taxon>Gammaproteobacteria</taxon>
        <taxon>Enterobacterales</taxon>
        <taxon>Enterobacteriaceae</taxon>
        <taxon>Salmonella</taxon>
    </lineage>
</organism>
<keyword evidence="1" id="KW-0449">Lipoprotein</keyword>
<sequence>MKVCSMIFSYTAIFLLSGCVLSPIDAKKKAPLRTESSISKSAASQLTDKDIFGNETTLAVSEEDIQAALEENGSVYH</sequence>
<dbReference type="Proteomes" id="UP000254220">
    <property type="component" value="Unassembled WGS sequence"/>
</dbReference>
<dbReference type="AlphaFoldDB" id="A0A379XVL2"/>
<accession>A0A379XVL2</accession>
<dbReference type="EMBL" id="UGYB01000001">
    <property type="protein sequence ID" value="SUI04528.1"/>
    <property type="molecule type" value="Genomic_DNA"/>
</dbReference>
<evidence type="ECO:0000313" key="1">
    <source>
        <dbReference type="EMBL" id="SUI04528.1"/>
    </source>
</evidence>
<evidence type="ECO:0000313" key="2">
    <source>
        <dbReference type="Proteomes" id="UP000254220"/>
    </source>
</evidence>